<evidence type="ECO:0000313" key="2">
    <source>
        <dbReference type="Proteomes" id="UP000694845"/>
    </source>
</evidence>
<dbReference type="RefSeq" id="XP_022093521.1">
    <property type="nucleotide sequence ID" value="XM_022237829.1"/>
</dbReference>
<reference evidence="3 4" key="1">
    <citation type="submission" date="2025-04" db="UniProtKB">
        <authorList>
            <consortium name="RefSeq"/>
        </authorList>
    </citation>
    <scope>IDENTIFICATION</scope>
</reference>
<organism evidence="2 4">
    <name type="scientific">Acanthaster planci</name>
    <name type="common">Crown-of-thorns starfish</name>
    <dbReference type="NCBI Taxonomy" id="133434"/>
    <lineage>
        <taxon>Eukaryota</taxon>
        <taxon>Metazoa</taxon>
        <taxon>Echinodermata</taxon>
        <taxon>Eleutherozoa</taxon>
        <taxon>Asterozoa</taxon>
        <taxon>Asteroidea</taxon>
        <taxon>Valvatacea</taxon>
        <taxon>Valvatida</taxon>
        <taxon>Acanthasteridae</taxon>
        <taxon>Acanthaster</taxon>
    </lineage>
</organism>
<dbReference type="RefSeq" id="XP_022093522.1">
    <property type="nucleotide sequence ID" value="XM_022237830.1"/>
</dbReference>
<dbReference type="GeneID" id="110980825"/>
<dbReference type="Proteomes" id="UP000694845">
    <property type="component" value="Unplaced"/>
</dbReference>
<accession>A0A8B7YLK6</accession>
<dbReference type="OMA" id="AMARHYK"/>
<name>A0A8B7YLK6_ACAPL</name>
<proteinExistence type="predicted"/>
<feature type="compositionally biased region" description="Basic and acidic residues" evidence="1">
    <location>
        <begin position="34"/>
        <end position="46"/>
    </location>
</feature>
<evidence type="ECO:0000256" key="1">
    <source>
        <dbReference type="SAM" id="MobiDB-lite"/>
    </source>
</evidence>
<evidence type="ECO:0000313" key="4">
    <source>
        <dbReference type="RefSeq" id="XP_022093522.1"/>
    </source>
</evidence>
<dbReference type="OrthoDB" id="10103160at2759"/>
<dbReference type="AlphaFoldDB" id="A0A8B7YLK6"/>
<evidence type="ECO:0000313" key="3">
    <source>
        <dbReference type="RefSeq" id="XP_022093521.1"/>
    </source>
</evidence>
<gene>
    <name evidence="3 4" type="primary">LOC110980825</name>
</gene>
<dbReference type="KEGG" id="aplc:110980825"/>
<feature type="region of interest" description="Disordered" evidence="1">
    <location>
        <begin position="34"/>
        <end position="57"/>
    </location>
</feature>
<keyword evidence="2" id="KW-1185">Reference proteome</keyword>
<sequence length="209" mass="23665">MSLKDSILQSLRPTPKRLYESSVCLASCLKNHEEAKGPGTKTDHDGVSSGSASEPTEKPTLAAMARHYKLGQLLRSLAPLIVVQERLYRRLEERPDVNAAARKTFPELFQVMDIESRTILKISSDFSVEKEDRYAMEANLNLLRESVVRITEALQTVREAQYESPGRLNNKLADTVDALRVDWHAVQSIRASLPERYPLDYEQLHEKSS</sequence>
<protein>
    <submittedName>
        <fullName evidence="3 4">Uncharacterized protein LOC110980825</fullName>
    </submittedName>
</protein>